<reference evidence="19 20" key="1">
    <citation type="journal article" date="2023" name="G3 (Bethesda)">
        <title>A haplotype-resolved chromosome-scale genome for Quercus rubra L. provides insights into the genetics of adaptive traits for red oak species.</title>
        <authorList>
            <person name="Kapoor B."/>
            <person name="Jenkins J."/>
            <person name="Schmutz J."/>
            <person name="Zhebentyayeva T."/>
            <person name="Kuelheim C."/>
            <person name="Coggeshall M."/>
            <person name="Heim C."/>
            <person name="Lasky J.R."/>
            <person name="Leites L."/>
            <person name="Islam-Faridi N."/>
            <person name="Romero-Severson J."/>
            <person name="DeLeo V.L."/>
            <person name="Lucas S.M."/>
            <person name="Lazic D."/>
            <person name="Gailing O."/>
            <person name="Carlson J."/>
            <person name="Staton M."/>
        </authorList>
    </citation>
    <scope>NUCLEOTIDE SEQUENCE [LARGE SCALE GENOMIC DNA]</scope>
    <source>
        <strain evidence="19">Pseudo-F2</strain>
    </source>
</reference>
<dbReference type="InterPro" id="IPR001611">
    <property type="entry name" value="Leu-rich_rpt"/>
</dbReference>
<dbReference type="Proteomes" id="UP001324115">
    <property type="component" value="Unassembled WGS sequence"/>
</dbReference>
<keyword evidence="11" id="KW-0418">Kinase</keyword>
<evidence type="ECO:0000256" key="13">
    <source>
        <dbReference type="ARBA" id="ARBA00022989"/>
    </source>
</evidence>
<sequence length="717" mass="79909">MTPQQTNLCVSSNSIYLHVILLFSTCLLCLQTAITATAPSNETDRLALLKFKESVPHDPFNILSSWNDSIKFCNWHGITCGRQHQRVTALNLEGYKLRGSISPDIGNLTFLRLINLQNNSFYGKIPQEVGHLYRLQWLSLNNNTLEGEIPSSLSNCSNLRLIDLIVNNLKGKIPAELGSLMKLEELQLSRNNLTGGQLKGLLWFVVAVNKLSGNCLILEYLSLQGNSFEGSLPSSIASLKGLQNLDVSQNNLSGSIPKGIEKLLFLKYLNISFNNFEGEVPIEGVFKNTSAISLIGNTKLCGGISKLQLPKCPIKVMKPRKSTGFKLAVVVVSIVIFFFLFSSFLVFYWMKKSKKKLPPMVSTIGLLPNVSYKELYQATSRFSPSNLIGYGSFGTVYKGALGQEGRLVAIKVLNLQHKRASKSFMAECNALRNVRHRNLVKILTCCSSMDYSGNQFKALVYEYMTNGSLDIWLHPKRDNENQSHNLSLLQRLNIAIDVASAIDYLHNHSAQPIIHCDLKPSNILLDDDMVAHVSDFGLARLLPTTNDSSQKQSSTIGIKGSIGYAAPEYGMGGEASKEGDMYSYGIFLLEVFLGKRPTDEMFKDSLNLHNFAKMALPKRLVQIVDPILLSREVEEKQTSTLAREDNNENEIQADEETLDIVNLCQIDANVHKCLVSVLQIGLACSMELPKERMNMEEVTREMHLIKNAFLGSRIRRG</sequence>
<evidence type="ECO:0000259" key="18">
    <source>
        <dbReference type="PROSITE" id="PS50011"/>
    </source>
</evidence>
<dbReference type="InterPro" id="IPR032675">
    <property type="entry name" value="LRR_dom_sf"/>
</dbReference>
<dbReference type="InterPro" id="IPR008271">
    <property type="entry name" value="Ser/Thr_kinase_AS"/>
</dbReference>
<evidence type="ECO:0000256" key="5">
    <source>
        <dbReference type="ARBA" id="ARBA00022614"/>
    </source>
</evidence>
<dbReference type="EMBL" id="JAXUIC010000008">
    <property type="protein sequence ID" value="KAK4579479.1"/>
    <property type="molecule type" value="Genomic_DNA"/>
</dbReference>
<evidence type="ECO:0000256" key="14">
    <source>
        <dbReference type="ARBA" id="ARBA00023136"/>
    </source>
</evidence>
<keyword evidence="14 17" id="KW-0472">Membrane</keyword>
<dbReference type="PANTHER" id="PTHR27008:SF592">
    <property type="entry name" value="LEUCINE-RICH REPEAT RECEPTOR-LIKE PROTEIN KINASE FAMILY PROTEIN-RELATED"/>
    <property type="match status" value="1"/>
</dbReference>
<evidence type="ECO:0000256" key="4">
    <source>
        <dbReference type="ARBA" id="ARBA00022527"/>
    </source>
</evidence>
<evidence type="ECO:0000256" key="9">
    <source>
        <dbReference type="ARBA" id="ARBA00022737"/>
    </source>
</evidence>
<evidence type="ECO:0000256" key="12">
    <source>
        <dbReference type="ARBA" id="ARBA00022840"/>
    </source>
</evidence>
<feature type="binding site" evidence="16">
    <location>
        <position position="411"/>
    </location>
    <ligand>
        <name>ATP</name>
        <dbReference type="ChEBI" id="CHEBI:30616"/>
    </ligand>
</feature>
<comment type="caution">
    <text evidence="19">The sequence shown here is derived from an EMBL/GenBank/DDBJ whole genome shotgun (WGS) entry which is preliminary data.</text>
</comment>
<evidence type="ECO:0000256" key="11">
    <source>
        <dbReference type="ARBA" id="ARBA00022777"/>
    </source>
</evidence>
<dbReference type="Pfam" id="PF07714">
    <property type="entry name" value="PK_Tyr_Ser-Thr"/>
    <property type="match status" value="1"/>
</dbReference>
<dbReference type="Pfam" id="PF00560">
    <property type="entry name" value="LRR_1"/>
    <property type="match status" value="3"/>
</dbReference>
<proteinExistence type="inferred from homology"/>
<dbReference type="InterPro" id="IPR017441">
    <property type="entry name" value="Protein_kinase_ATP_BS"/>
</dbReference>
<dbReference type="InterPro" id="IPR013210">
    <property type="entry name" value="LRR_N_plant-typ"/>
</dbReference>
<dbReference type="Gene3D" id="3.30.200.20">
    <property type="entry name" value="Phosphorylase Kinase, domain 1"/>
    <property type="match status" value="1"/>
</dbReference>
<evidence type="ECO:0000256" key="1">
    <source>
        <dbReference type="ARBA" id="ARBA00004479"/>
    </source>
</evidence>
<organism evidence="19 20">
    <name type="scientific">Quercus rubra</name>
    <name type="common">Northern red oak</name>
    <name type="synonym">Quercus borealis</name>
    <dbReference type="NCBI Taxonomy" id="3512"/>
    <lineage>
        <taxon>Eukaryota</taxon>
        <taxon>Viridiplantae</taxon>
        <taxon>Streptophyta</taxon>
        <taxon>Embryophyta</taxon>
        <taxon>Tracheophyta</taxon>
        <taxon>Spermatophyta</taxon>
        <taxon>Magnoliopsida</taxon>
        <taxon>eudicotyledons</taxon>
        <taxon>Gunneridae</taxon>
        <taxon>Pentapetalae</taxon>
        <taxon>rosids</taxon>
        <taxon>fabids</taxon>
        <taxon>Fagales</taxon>
        <taxon>Fagaceae</taxon>
        <taxon>Quercus</taxon>
    </lineage>
</organism>
<dbReference type="InterPro" id="IPR000719">
    <property type="entry name" value="Prot_kinase_dom"/>
</dbReference>
<keyword evidence="7 17" id="KW-0812">Transmembrane</keyword>
<keyword evidence="13 17" id="KW-1133">Transmembrane helix</keyword>
<evidence type="ECO:0000256" key="16">
    <source>
        <dbReference type="PROSITE-ProRule" id="PRU10141"/>
    </source>
</evidence>
<comment type="similarity">
    <text evidence="2">Belongs to the protein kinase superfamily. Ser/Thr protein kinase family.</text>
</comment>
<dbReference type="InterPro" id="IPR051809">
    <property type="entry name" value="Plant_receptor-like_S/T_kinase"/>
</dbReference>
<dbReference type="GO" id="GO:0004672">
    <property type="term" value="F:protein kinase activity"/>
    <property type="evidence" value="ECO:0007669"/>
    <property type="project" value="InterPro"/>
</dbReference>
<evidence type="ECO:0000256" key="7">
    <source>
        <dbReference type="ARBA" id="ARBA00022692"/>
    </source>
</evidence>
<keyword evidence="5" id="KW-0433">Leucine-rich repeat</keyword>
<dbReference type="Pfam" id="PF08263">
    <property type="entry name" value="LRRNT_2"/>
    <property type="match status" value="1"/>
</dbReference>
<keyword evidence="8" id="KW-0732">Signal</keyword>
<name>A0AAN7EUI4_QUERU</name>
<gene>
    <name evidence="19" type="ORF">RGQ29_029232</name>
</gene>
<dbReference type="PROSITE" id="PS50011">
    <property type="entry name" value="PROTEIN_KINASE_DOM"/>
    <property type="match status" value="1"/>
</dbReference>
<dbReference type="SMART" id="SM00220">
    <property type="entry name" value="S_TKc"/>
    <property type="match status" value="1"/>
</dbReference>
<evidence type="ECO:0000256" key="17">
    <source>
        <dbReference type="SAM" id="Phobius"/>
    </source>
</evidence>
<keyword evidence="9" id="KW-0677">Repeat</keyword>
<evidence type="ECO:0000256" key="8">
    <source>
        <dbReference type="ARBA" id="ARBA00022729"/>
    </source>
</evidence>
<evidence type="ECO:0000256" key="10">
    <source>
        <dbReference type="ARBA" id="ARBA00022741"/>
    </source>
</evidence>
<keyword evidence="12 16" id="KW-0067">ATP-binding</keyword>
<evidence type="ECO:0000256" key="2">
    <source>
        <dbReference type="ARBA" id="ARBA00008684"/>
    </source>
</evidence>
<keyword evidence="10 16" id="KW-0547">Nucleotide-binding</keyword>
<dbReference type="PANTHER" id="PTHR27008">
    <property type="entry name" value="OS04G0122200 PROTEIN"/>
    <property type="match status" value="1"/>
</dbReference>
<keyword evidence="4" id="KW-0723">Serine/threonine-protein kinase</keyword>
<dbReference type="SUPFAM" id="SSF52058">
    <property type="entry name" value="L domain-like"/>
    <property type="match status" value="1"/>
</dbReference>
<keyword evidence="20" id="KW-1185">Reference proteome</keyword>
<dbReference type="FunFam" id="3.80.10.10:FF:000275">
    <property type="entry name" value="Leucine-rich repeat receptor-like protein kinase"/>
    <property type="match status" value="1"/>
</dbReference>
<evidence type="ECO:0000256" key="3">
    <source>
        <dbReference type="ARBA" id="ARBA00009592"/>
    </source>
</evidence>
<dbReference type="PROSITE" id="PS00108">
    <property type="entry name" value="PROTEIN_KINASE_ST"/>
    <property type="match status" value="1"/>
</dbReference>
<feature type="domain" description="Protein kinase" evidence="18">
    <location>
        <begin position="382"/>
        <end position="710"/>
    </location>
</feature>
<evidence type="ECO:0000313" key="19">
    <source>
        <dbReference type="EMBL" id="KAK4579479.1"/>
    </source>
</evidence>
<evidence type="ECO:0000313" key="20">
    <source>
        <dbReference type="Proteomes" id="UP001324115"/>
    </source>
</evidence>
<accession>A0AAN7EUI4</accession>
<evidence type="ECO:0000256" key="6">
    <source>
        <dbReference type="ARBA" id="ARBA00022679"/>
    </source>
</evidence>
<dbReference type="GO" id="GO:0005524">
    <property type="term" value="F:ATP binding"/>
    <property type="evidence" value="ECO:0007669"/>
    <property type="project" value="UniProtKB-UniRule"/>
</dbReference>
<keyword evidence="6" id="KW-0808">Transferase</keyword>
<feature type="transmembrane region" description="Helical" evidence="17">
    <location>
        <begin position="327"/>
        <end position="350"/>
    </location>
</feature>
<comment type="similarity">
    <text evidence="3">Belongs to the RLP family.</text>
</comment>
<dbReference type="PROSITE" id="PS00107">
    <property type="entry name" value="PROTEIN_KINASE_ATP"/>
    <property type="match status" value="1"/>
</dbReference>
<dbReference type="Gene3D" id="3.80.10.10">
    <property type="entry name" value="Ribonuclease Inhibitor"/>
    <property type="match status" value="2"/>
</dbReference>
<evidence type="ECO:0000256" key="15">
    <source>
        <dbReference type="ARBA" id="ARBA00023180"/>
    </source>
</evidence>
<protein>
    <recommendedName>
        <fullName evidence="18">Protein kinase domain-containing protein</fullName>
    </recommendedName>
</protein>
<comment type="subcellular location">
    <subcellularLocation>
        <location evidence="1">Membrane</location>
        <topology evidence="1">Single-pass type I membrane protein</topology>
    </subcellularLocation>
</comment>
<dbReference type="InterPro" id="IPR001245">
    <property type="entry name" value="Ser-Thr/Tyr_kinase_cat_dom"/>
</dbReference>
<dbReference type="GO" id="GO:0016020">
    <property type="term" value="C:membrane"/>
    <property type="evidence" value="ECO:0007669"/>
    <property type="project" value="UniProtKB-SubCell"/>
</dbReference>
<feature type="transmembrane region" description="Helical" evidence="17">
    <location>
        <begin position="15"/>
        <end position="36"/>
    </location>
</feature>
<dbReference type="SUPFAM" id="SSF56112">
    <property type="entry name" value="Protein kinase-like (PK-like)"/>
    <property type="match status" value="1"/>
</dbReference>
<dbReference type="FunFam" id="3.30.200.20:FF:000432">
    <property type="entry name" value="LRR receptor-like serine/threonine-protein kinase EFR"/>
    <property type="match status" value="1"/>
</dbReference>
<keyword evidence="15" id="KW-0325">Glycoprotein</keyword>
<dbReference type="InterPro" id="IPR011009">
    <property type="entry name" value="Kinase-like_dom_sf"/>
</dbReference>
<dbReference type="AlphaFoldDB" id="A0AAN7EUI4"/>
<dbReference type="Gene3D" id="1.10.510.10">
    <property type="entry name" value="Transferase(Phosphotransferase) domain 1"/>
    <property type="match status" value="1"/>
</dbReference>